<feature type="domain" description="NodB homology" evidence="4">
    <location>
        <begin position="54"/>
        <end position="230"/>
    </location>
</feature>
<protein>
    <submittedName>
        <fullName evidence="5">Peptidoglycan/xylan/chitin deacetylase (PgdA/CDA1 family)</fullName>
    </submittedName>
</protein>
<feature type="compositionally biased region" description="Low complexity" evidence="3">
    <location>
        <begin position="21"/>
        <end position="32"/>
    </location>
</feature>
<dbReference type="AlphaFoldDB" id="A0A841D0U4"/>
<dbReference type="EMBL" id="JACHJJ010000006">
    <property type="protein sequence ID" value="MBB5963119.1"/>
    <property type="molecule type" value="Genomic_DNA"/>
</dbReference>
<dbReference type="PANTHER" id="PTHR10587:SF133">
    <property type="entry name" value="CHITIN DEACETYLASE 1-RELATED"/>
    <property type="match status" value="1"/>
</dbReference>
<dbReference type="InterPro" id="IPR002509">
    <property type="entry name" value="NODB_dom"/>
</dbReference>
<dbReference type="GO" id="GO:0046872">
    <property type="term" value="F:metal ion binding"/>
    <property type="evidence" value="ECO:0007669"/>
    <property type="project" value="UniProtKB-KW"/>
</dbReference>
<dbReference type="Proteomes" id="UP000562352">
    <property type="component" value="Unassembled WGS sequence"/>
</dbReference>
<evidence type="ECO:0000256" key="2">
    <source>
        <dbReference type="ARBA" id="ARBA00022801"/>
    </source>
</evidence>
<dbReference type="RefSeq" id="WP_260407869.1">
    <property type="nucleotide sequence ID" value="NZ_BAAAWZ010000001.1"/>
</dbReference>
<proteinExistence type="predicted"/>
<evidence type="ECO:0000256" key="1">
    <source>
        <dbReference type="ARBA" id="ARBA00022723"/>
    </source>
</evidence>
<accession>A0A841D0U4</accession>
<name>A0A841D0U4_PLAVE</name>
<keyword evidence="6" id="KW-1185">Reference proteome</keyword>
<dbReference type="SUPFAM" id="SSF88713">
    <property type="entry name" value="Glycoside hydrolase/deacetylase"/>
    <property type="match status" value="1"/>
</dbReference>
<gene>
    <name evidence="5" type="ORF">FHS22_002393</name>
</gene>
<evidence type="ECO:0000256" key="3">
    <source>
        <dbReference type="SAM" id="MobiDB-lite"/>
    </source>
</evidence>
<keyword evidence="2" id="KW-0378">Hydrolase</keyword>
<dbReference type="GO" id="GO:0016020">
    <property type="term" value="C:membrane"/>
    <property type="evidence" value="ECO:0007669"/>
    <property type="project" value="TreeGrafter"/>
</dbReference>
<evidence type="ECO:0000313" key="6">
    <source>
        <dbReference type="Proteomes" id="UP000562352"/>
    </source>
</evidence>
<organism evidence="5 6">
    <name type="scientific">Planomonospora venezuelensis</name>
    <dbReference type="NCBI Taxonomy" id="1999"/>
    <lineage>
        <taxon>Bacteria</taxon>
        <taxon>Bacillati</taxon>
        <taxon>Actinomycetota</taxon>
        <taxon>Actinomycetes</taxon>
        <taxon>Streptosporangiales</taxon>
        <taxon>Streptosporangiaceae</taxon>
        <taxon>Planomonospora</taxon>
    </lineage>
</organism>
<evidence type="ECO:0000313" key="5">
    <source>
        <dbReference type="EMBL" id="MBB5963119.1"/>
    </source>
</evidence>
<dbReference type="PROSITE" id="PS51677">
    <property type="entry name" value="NODB"/>
    <property type="match status" value="1"/>
</dbReference>
<evidence type="ECO:0000259" key="4">
    <source>
        <dbReference type="PROSITE" id="PS51677"/>
    </source>
</evidence>
<dbReference type="GO" id="GO:0016810">
    <property type="term" value="F:hydrolase activity, acting on carbon-nitrogen (but not peptide) bonds"/>
    <property type="evidence" value="ECO:0007669"/>
    <property type="project" value="InterPro"/>
</dbReference>
<comment type="caution">
    <text evidence="5">The sequence shown here is derived from an EMBL/GenBank/DDBJ whole genome shotgun (WGS) entry which is preliminary data.</text>
</comment>
<reference evidence="5 6" key="1">
    <citation type="submission" date="2020-08" db="EMBL/GenBank/DDBJ databases">
        <title>Genomic Encyclopedia of Type Strains, Phase III (KMG-III): the genomes of soil and plant-associated and newly described type strains.</title>
        <authorList>
            <person name="Whitman W."/>
        </authorList>
    </citation>
    <scope>NUCLEOTIDE SEQUENCE [LARGE SCALE GENOMIC DNA]</scope>
    <source>
        <strain evidence="5 6">CECT 3303</strain>
    </source>
</reference>
<dbReference type="Gene3D" id="3.20.20.370">
    <property type="entry name" value="Glycoside hydrolase/deacetylase"/>
    <property type="match status" value="1"/>
</dbReference>
<dbReference type="PANTHER" id="PTHR10587">
    <property type="entry name" value="GLYCOSYL TRANSFERASE-RELATED"/>
    <property type="match status" value="1"/>
</dbReference>
<dbReference type="InterPro" id="IPR011330">
    <property type="entry name" value="Glyco_hydro/deAcase_b/a-brl"/>
</dbReference>
<feature type="region of interest" description="Disordered" evidence="3">
    <location>
        <begin position="1"/>
        <end position="43"/>
    </location>
</feature>
<sequence length="249" mass="26948">MAILLGAGAAGGAPVDPPADPAARAGKPAARPQRPEPRFPVAPAPRKVDCVKTRCVALTFDDGPGDHTGAVLDALAEHRARATFFVVGGMVEENGGRDLRRMVAEGHELGNHSWSHADLTGLSATGLRSELGRTQKIVERETGVRMALMRPPYGATDRRVAEESRRQGLAQILWSVDTQDWLVRDTGVVLRRAGKAVPGSVVLMHDIHRTTVEAVPELLKDLADRKYTFVTMSELYGRVPAPGGRYPRR</sequence>
<dbReference type="GO" id="GO:0005975">
    <property type="term" value="P:carbohydrate metabolic process"/>
    <property type="evidence" value="ECO:0007669"/>
    <property type="project" value="InterPro"/>
</dbReference>
<dbReference type="CDD" id="cd10917">
    <property type="entry name" value="CE4_NodB_like_6s_7s"/>
    <property type="match status" value="1"/>
</dbReference>
<dbReference type="Pfam" id="PF01522">
    <property type="entry name" value="Polysacc_deac_1"/>
    <property type="match status" value="1"/>
</dbReference>
<dbReference type="InterPro" id="IPR050248">
    <property type="entry name" value="Polysacc_deacetylase_ArnD"/>
</dbReference>
<keyword evidence="1" id="KW-0479">Metal-binding</keyword>